<dbReference type="RefSeq" id="WP_307554263.1">
    <property type="nucleotide sequence ID" value="NZ_JAUSQU010000001.1"/>
</dbReference>
<dbReference type="PANTHER" id="PTHR43283">
    <property type="entry name" value="BETA-LACTAMASE-RELATED"/>
    <property type="match status" value="1"/>
</dbReference>
<evidence type="ECO:0000313" key="4">
    <source>
        <dbReference type="Proteomes" id="UP001225356"/>
    </source>
</evidence>
<dbReference type="Pfam" id="PF00144">
    <property type="entry name" value="Beta-lactamase"/>
    <property type="match status" value="1"/>
</dbReference>
<keyword evidence="1" id="KW-0378">Hydrolase</keyword>
<organism evidence="3 4">
    <name type="scientific">Streptosporangium lutulentum</name>
    <dbReference type="NCBI Taxonomy" id="1461250"/>
    <lineage>
        <taxon>Bacteria</taxon>
        <taxon>Bacillati</taxon>
        <taxon>Actinomycetota</taxon>
        <taxon>Actinomycetes</taxon>
        <taxon>Streptosporangiales</taxon>
        <taxon>Streptosporangiaceae</taxon>
        <taxon>Streptosporangium</taxon>
    </lineage>
</organism>
<dbReference type="InterPro" id="IPR012338">
    <property type="entry name" value="Beta-lactam/transpept-like"/>
</dbReference>
<dbReference type="Proteomes" id="UP001225356">
    <property type="component" value="Unassembled WGS sequence"/>
</dbReference>
<dbReference type="PANTHER" id="PTHR43283:SF11">
    <property type="entry name" value="BETA-LACTAMASE-RELATED DOMAIN-CONTAINING PROTEIN"/>
    <property type="match status" value="1"/>
</dbReference>
<evidence type="ECO:0000259" key="2">
    <source>
        <dbReference type="Pfam" id="PF00144"/>
    </source>
</evidence>
<proteinExistence type="predicted"/>
<name>A0ABT9Q367_9ACTN</name>
<dbReference type="Gene3D" id="3.40.710.10">
    <property type="entry name" value="DD-peptidase/beta-lactamase superfamily"/>
    <property type="match status" value="1"/>
</dbReference>
<protein>
    <submittedName>
        <fullName evidence="3">CubicO group peptidase (Beta-lactamase class C family)</fullName>
    </submittedName>
</protein>
<sequence length="353" mass="37148">MPVPFSADDTARLHETLAEVVADGATPGGVIVCGTVDGQKQVLTAGTVAPELGELAPTEHTTYDVASLTKVVATWPLIGQTLQAGLGDLDAPVRDVLPPMTGEAPSAEATLRHLLAHTSGLRASTRLDHYRGASAPLHELLCREPLEEETGRHRYINRGYILLGLALAHVNGVPLDELAGRFWQRLGMGSTVYGPVARGSHVAPTEQRIPGAPRTWGCVHDDNAALLGGVAGHAGVFSTPHDVAVYAAGLLDAYARGDVLGEWLRASLVPQAPIEPGLDRGVSWILAAGGHVAYHHGFTGTSLYLAPDAGRYLVICTNAVYYGAARTRIAPLRALALKTISASATWRSGVLDE</sequence>
<reference evidence="3 4" key="1">
    <citation type="submission" date="2023-07" db="EMBL/GenBank/DDBJ databases">
        <title>Sequencing the genomes of 1000 actinobacteria strains.</title>
        <authorList>
            <person name="Klenk H.-P."/>
        </authorList>
    </citation>
    <scope>NUCLEOTIDE SEQUENCE [LARGE SCALE GENOMIC DNA]</scope>
    <source>
        <strain evidence="3 4">DSM 46740</strain>
    </source>
</reference>
<feature type="domain" description="Beta-lactamase-related" evidence="2">
    <location>
        <begin position="17"/>
        <end position="337"/>
    </location>
</feature>
<dbReference type="SUPFAM" id="SSF56601">
    <property type="entry name" value="beta-lactamase/transpeptidase-like"/>
    <property type="match status" value="1"/>
</dbReference>
<evidence type="ECO:0000256" key="1">
    <source>
        <dbReference type="ARBA" id="ARBA00022801"/>
    </source>
</evidence>
<evidence type="ECO:0000313" key="3">
    <source>
        <dbReference type="EMBL" id="MDP9841170.1"/>
    </source>
</evidence>
<gene>
    <name evidence="3" type="ORF">J2853_000381</name>
</gene>
<comment type="caution">
    <text evidence="3">The sequence shown here is derived from an EMBL/GenBank/DDBJ whole genome shotgun (WGS) entry which is preliminary data.</text>
</comment>
<dbReference type="InterPro" id="IPR001466">
    <property type="entry name" value="Beta-lactam-related"/>
</dbReference>
<dbReference type="EMBL" id="JAUSQU010000001">
    <property type="protein sequence ID" value="MDP9841170.1"/>
    <property type="molecule type" value="Genomic_DNA"/>
</dbReference>
<keyword evidence="4" id="KW-1185">Reference proteome</keyword>
<dbReference type="InterPro" id="IPR050789">
    <property type="entry name" value="Diverse_Enzym_Activities"/>
</dbReference>
<accession>A0ABT9Q367</accession>